<dbReference type="GO" id="GO:0005634">
    <property type="term" value="C:nucleus"/>
    <property type="evidence" value="ECO:0007669"/>
    <property type="project" value="UniProtKB-SubCell"/>
</dbReference>
<dbReference type="SUPFAM" id="SSF118290">
    <property type="entry name" value="WRKY DNA-binding domain"/>
    <property type="match status" value="1"/>
</dbReference>
<organism evidence="7 8">
    <name type="scientific">Canavalia gladiata</name>
    <name type="common">Sword bean</name>
    <name type="synonym">Dolichos gladiatus</name>
    <dbReference type="NCBI Taxonomy" id="3824"/>
    <lineage>
        <taxon>Eukaryota</taxon>
        <taxon>Viridiplantae</taxon>
        <taxon>Streptophyta</taxon>
        <taxon>Embryophyta</taxon>
        <taxon>Tracheophyta</taxon>
        <taxon>Spermatophyta</taxon>
        <taxon>Magnoliopsida</taxon>
        <taxon>eudicotyledons</taxon>
        <taxon>Gunneridae</taxon>
        <taxon>Pentapetalae</taxon>
        <taxon>rosids</taxon>
        <taxon>fabids</taxon>
        <taxon>Fabales</taxon>
        <taxon>Fabaceae</taxon>
        <taxon>Papilionoideae</taxon>
        <taxon>50 kb inversion clade</taxon>
        <taxon>NPAAA clade</taxon>
        <taxon>indigoferoid/millettioid clade</taxon>
        <taxon>Phaseoleae</taxon>
        <taxon>Canavalia</taxon>
    </lineage>
</organism>
<dbReference type="Proteomes" id="UP001367508">
    <property type="component" value="Unassembled WGS sequence"/>
</dbReference>
<dbReference type="SMART" id="SM00774">
    <property type="entry name" value="WRKY"/>
    <property type="match status" value="1"/>
</dbReference>
<dbReference type="Pfam" id="PF03106">
    <property type="entry name" value="WRKY"/>
    <property type="match status" value="1"/>
</dbReference>
<dbReference type="InterPro" id="IPR003657">
    <property type="entry name" value="WRKY_dom"/>
</dbReference>
<evidence type="ECO:0000256" key="1">
    <source>
        <dbReference type="ARBA" id="ARBA00004123"/>
    </source>
</evidence>
<evidence type="ECO:0000256" key="4">
    <source>
        <dbReference type="ARBA" id="ARBA00023163"/>
    </source>
</evidence>
<dbReference type="FunFam" id="2.20.25.80:FF:000003">
    <property type="entry name" value="WRKY transcription factor 57"/>
    <property type="match status" value="1"/>
</dbReference>
<sequence length="169" mass="19808">MIHEPNSCTLCVPLLPFVNSQSMEKFQVLFPTSSSSSASPSDFEVGNQVSNVHVKRADFLKTERSSQKFGKEMKQHRYVFQTRSQIDILDDGYRWRKYGEKSVKNNKFPRSYYRCSYRGCNVKKQIQRNSKDEQIVVTTYEGIHIHPVEKSAESFDQILRNFHLNNQLY</sequence>
<reference evidence="7 8" key="1">
    <citation type="submission" date="2024-01" db="EMBL/GenBank/DDBJ databases">
        <title>The genomes of 5 underutilized Papilionoideae crops provide insights into root nodulation and disease resistanc.</title>
        <authorList>
            <person name="Jiang F."/>
        </authorList>
    </citation>
    <scope>NUCLEOTIDE SEQUENCE [LARGE SCALE GENOMIC DNA]</scope>
    <source>
        <strain evidence="7">LVBAO_FW01</strain>
        <tissue evidence="7">Leaves</tissue>
    </source>
</reference>
<keyword evidence="4" id="KW-0804">Transcription</keyword>
<keyword evidence="8" id="KW-1185">Reference proteome</keyword>
<dbReference type="EMBL" id="JAYMYQ010000001">
    <property type="protein sequence ID" value="KAK7358663.1"/>
    <property type="molecule type" value="Genomic_DNA"/>
</dbReference>
<name>A0AAN9MUH8_CANGL</name>
<gene>
    <name evidence="7" type="ORF">VNO77_00601</name>
</gene>
<evidence type="ECO:0000256" key="2">
    <source>
        <dbReference type="ARBA" id="ARBA00023015"/>
    </source>
</evidence>
<protein>
    <recommendedName>
        <fullName evidence="6">WRKY domain-containing protein</fullName>
    </recommendedName>
</protein>
<evidence type="ECO:0000313" key="8">
    <source>
        <dbReference type="Proteomes" id="UP001367508"/>
    </source>
</evidence>
<comment type="subcellular location">
    <subcellularLocation>
        <location evidence="1">Nucleus</location>
    </subcellularLocation>
</comment>
<dbReference type="AlphaFoldDB" id="A0AAN9MUH8"/>
<evidence type="ECO:0000256" key="5">
    <source>
        <dbReference type="ARBA" id="ARBA00023242"/>
    </source>
</evidence>
<dbReference type="Gene3D" id="2.20.25.80">
    <property type="entry name" value="WRKY domain"/>
    <property type="match status" value="1"/>
</dbReference>
<dbReference type="InterPro" id="IPR036576">
    <property type="entry name" value="WRKY_dom_sf"/>
</dbReference>
<dbReference type="GO" id="GO:0043565">
    <property type="term" value="F:sequence-specific DNA binding"/>
    <property type="evidence" value="ECO:0007669"/>
    <property type="project" value="InterPro"/>
</dbReference>
<dbReference type="PANTHER" id="PTHR31221">
    <property type="entry name" value="WRKY TRANSCRIPTION FACTOR PROTEIN 1-RELATED"/>
    <property type="match status" value="1"/>
</dbReference>
<evidence type="ECO:0000313" key="7">
    <source>
        <dbReference type="EMBL" id="KAK7358663.1"/>
    </source>
</evidence>
<feature type="domain" description="WRKY" evidence="6">
    <location>
        <begin position="84"/>
        <end position="149"/>
    </location>
</feature>
<dbReference type="GO" id="GO:0003700">
    <property type="term" value="F:DNA-binding transcription factor activity"/>
    <property type="evidence" value="ECO:0007669"/>
    <property type="project" value="InterPro"/>
</dbReference>
<proteinExistence type="predicted"/>
<comment type="caution">
    <text evidence="7">The sequence shown here is derived from an EMBL/GenBank/DDBJ whole genome shotgun (WGS) entry which is preliminary data.</text>
</comment>
<dbReference type="InterPro" id="IPR044810">
    <property type="entry name" value="WRKY_plant"/>
</dbReference>
<keyword evidence="5" id="KW-0539">Nucleus</keyword>
<dbReference type="PANTHER" id="PTHR31221:SF236">
    <property type="entry name" value="WRKY FAMILY TRANSCRIPTION FACTOR"/>
    <property type="match status" value="1"/>
</dbReference>
<keyword evidence="3" id="KW-0238">DNA-binding</keyword>
<keyword evidence="2" id="KW-0805">Transcription regulation</keyword>
<evidence type="ECO:0000259" key="6">
    <source>
        <dbReference type="PROSITE" id="PS50811"/>
    </source>
</evidence>
<evidence type="ECO:0000256" key="3">
    <source>
        <dbReference type="ARBA" id="ARBA00023125"/>
    </source>
</evidence>
<accession>A0AAN9MUH8</accession>
<dbReference type="PROSITE" id="PS50811">
    <property type="entry name" value="WRKY"/>
    <property type="match status" value="1"/>
</dbReference>